<dbReference type="InterPro" id="IPR013780">
    <property type="entry name" value="Glyco_hydro_b"/>
</dbReference>
<sequence>MYPAKSQFRPGERVHILLEAPDNCRGDTLVDIRVFHHHCLAEARTVSVKQMPAGAEGIDLGVFAPGGYRVVAHLESGSQSITLKSRSITLRSAFDVRAHWREAPRYGFLCDFQSAKSGGEIQRFFRKFHLNVVQFYDWMERHDALVPKTPEFTDPMGRRLSAEEILSRIEALREIGSAPLGYAAVYASLADYASAHPEEGLYDNQGVQYSLIDIFYLMDISEGSPWRNHILEEFARAIEFGFEGLHLDQYGYPKSARRSDGSALWLDDAYPSFIDACRRRLGDGVGLIFNAVSGYPVHSVGRSAQDAVYVEVWPPMVRYRHLSELVARIRAAVGGSKKVILAAYFQPLRETKDADPDAVARSTLLLSAVIFVSGGYHLLLGESGGILTEAYYPDYGPMVPALAEPLRAMYDILTADAELLSAADVIDVTWSFAGGINDQILVDGAPSAVEPEAGKIWLHVTTTPHGLVLHLVNLLWIMREEWNCLHTEPFRATPPLALTIEWNHPLEDVWVQRAEEAVWQKVKWSWQPHVRGRGIHLTVAPFDVWSMVFVPYQRRD</sequence>
<evidence type="ECO:0000313" key="2">
    <source>
        <dbReference type="EMBL" id="CAA7603090.1"/>
    </source>
</evidence>
<organism evidence="2">
    <name type="scientific">Acididesulfobacillus acetoxydans</name>
    <dbReference type="NCBI Taxonomy" id="1561005"/>
    <lineage>
        <taxon>Bacteria</taxon>
        <taxon>Bacillati</taxon>
        <taxon>Bacillota</taxon>
        <taxon>Clostridia</taxon>
        <taxon>Eubacteriales</taxon>
        <taxon>Peptococcaceae</taxon>
        <taxon>Acididesulfobacillus</taxon>
    </lineage>
</organism>
<reference evidence="2" key="2">
    <citation type="submission" date="2020-01" db="EMBL/GenBank/DDBJ databases">
        <authorList>
            <person name="Hornung B."/>
        </authorList>
    </citation>
    <scope>NUCLEOTIDE SEQUENCE</scope>
    <source>
        <strain evidence="2">PacBioINE</strain>
    </source>
</reference>
<keyword evidence="2" id="KW-0378">Hydrolase</keyword>
<dbReference type="Proteomes" id="UP001071230">
    <property type="component" value="Unassembled WGS sequence"/>
</dbReference>
<dbReference type="CDD" id="cd14745">
    <property type="entry name" value="GH66"/>
    <property type="match status" value="1"/>
</dbReference>
<dbReference type="Gene3D" id="3.20.20.80">
    <property type="entry name" value="Glycosidases"/>
    <property type="match status" value="1"/>
</dbReference>
<protein>
    <submittedName>
        <fullName evidence="3">Dextranase</fullName>
    </submittedName>
    <submittedName>
        <fullName evidence="2">Glycosyl hydrolase family 66</fullName>
    </submittedName>
</protein>
<dbReference type="Gene3D" id="2.60.40.1180">
    <property type="entry name" value="Golgi alpha-mannosidase II"/>
    <property type="match status" value="1"/>
</dbReference>
<dbReference type="InterPro" id="IPR025092">
    <property type="entry name" value="Glyco_hydro_66"/>
</dbReference>
<dbReference type="EMBL" id="CDGJ01000002">
    <property type="protein sequence ID" value="CEJ05672.1"/>
    <property type="molecule type" value="Genomic_DNA"/>
</dbReference>
<reference evidence="3" key="1">
    <citation type="submission" date="2014-11" db="EMBL/GenBank/DDBJ databases">
        <authorList>
            <person name="Hornung B.V."/>
        </authorList>
    </citation>
    <scope>NUCLEOTIDE SEQUENCE</scope>
    <source>
        <strain evidence="3">INE</strain>
    </source>
</reference>
<dbReference type="GO" id="GO:0016787">
    <property type="term" value="F:hydrolase activity"/>
    <property type="evidence" value="ECO:0007669"/>
    <property type="project" value="UniProtKB-KW"/>
</dbReference>
<name>A0A8S0X777_9FIRM</name>
<dbReference type="Proteomes" id="UP000836597">
    <property type="component" value="Chromosome"/>
</dbReference>
<evidence type="ECO:0000313" key="4">
    <source>
        <dbReference type="Proteomes" id="UP001071230"/>
    </source>
</evidence>
<keyword evidence="1" id="KW-0732">Signal</keyword>
<dbReference type="KEGG" id="aacx:DEACI_3913"/>
<dbReference type="Pfam" id="PF13199">
    <property type="entry name" value="Glyco_hydro_66"/>
    <property type="match status" value="1"/>
</dbReference>
<gene>
    <name evidence="3" type="ORF">DEACI_0046</name>
    <name evidence="2" type="ORF">DEACI_3913</name>
</gene>
<evidence type="ECO:0000256" key="1">
    <source>
        <dbReference type="ARBA" id="ARBA00022729"/>
    </source>
</evidence>
<evidence type="ECO:0000313" key="3">
    <source>
        <dbReference type="EMBL" id="CEJ05672.1"/>
    </source>
</evidence>
<dbReference type="EMBL" id="LR746496">
    <property type="protein sequence ID" value="CAA7603090.1"/>
    <property type="molecule type" value="Genomic_DNA"/>
</dbReference>
<proteinExistence type="predicted"/>
<dbReference type="AlphaFoldDB" id="A0A8S0X777"/>
<accession>A0A8S0X777</accession>
<keyword evidence="4" id="KW-1185">Reference proteome</keyword>